<feature type="coiled-coil region" evidence="1">
    <location>
        <begin position="261"/>
        <end position="402"/>
    </location>
</feature>
<feature type="compositionally biased region" description="Basic and acidic residues" evidence="2">
    <location>
        <begin position="417"/>
        <end position="443"/>
    </location>
</feature>
<name>A0A0G4HUS4_9ALVE</name>
<feature type="compositionally biased region" description="Basic and acidic residues" evidence="2">
    <location>
        <begin position="475"/>
        <end position="498"/>
    </location>
</feature>
<feature type="compositionally biased region" description="Low complexity" evidence="2">
    <location>
        <begin position="196"/>
        <end position="208"/>
    </location>
</feature>
<dbReference type="VEuPathDB" id="CryptoDB:Cvel_8716"/>
<keyword evidence="1" id="KW-0175">Coiled coil</keyword>
<feature type="coiled-coil region" evidence="1">
    <location>
        <begin position="674"/>
        <end position="708"/>
    </location>
</feature>
<evidence type="ECO:0000256" key="2">
    <source>
        <dbReference type="SAM" id="MobiDB-lite"/>
    </source>
</evidence>
<feature type="region of interest" description="Disordered" evidence="2">
    <location>
        <begin position="579"/>
        <end position="649"/>
    </location>
</feature>
<feature type="compositionally biased region" description="Polar residues" evidence="2">
    <location>
        <begin position="579"/>
        <end position="595"/>
    </location>
</feature>
<evidence type="ECO:0000256" key="1">
    <source>
        <dbReference type="SAM" id="Coils"/>
    </source>
</evidence>
<dbReference type="EMBL" id="CDMZ01003965">
    <property type="protein sequence ID" value="CEM48207.1"/>
    <property type="molecule type" value="Genomic_DNA"/>
</dbReference>
<organism evidence="3">
    <name type="scientific">Chromera velia CCMP2878</name>
    <dbReference type="NCBI Taxonomy" id="1169474"/>
    <lineage>
        <taxon>Eukaryota</taxon>
        <taxon>Sar</taxon>
        <taxon>Alveolata</taxon>
        <taxon>Colpodellida</taxon>
        <taxon>Chromeraceae</taxon>
        <taxon>Chromera</taxon>
    </lineage>
</organism>
<feature type="region of interest" description="Disordered" evidence="2">
    <location>
        <begin position="159"/>
        <end position="239"/>
    </location>
</feature>
<gene>
    <name evidence="3" type="ORF">Cvel_8716</name>
</gene>
<evidence type="ECO:0000313" key="3">
    <source>
        <dbReference type="EMBL" id="CEM48207.1"/>
    </source>
</evidence>
<feature type="compositionally biased region" description="Basic and acidic residues" evidence="2">
    <location>
        <begin position="832"/>
        <end position="849"/>
    </location>
</feature>
<feature type="region of interest" description="Disordered" evidence="2">
    <location>
        <begin position="1056"/>
        <end position="1117"/>
    </location>
</feature>
<proteinExistence type="predicted"/>
<dbReference type="PhylomeDB" id="A0A0G4HUS4"/>
<feature type="compositionally biased region" description="Acidic residues" evidence="2">
    <location>
        <begin position="635"/>
        <end position="646"/>
    </location>
</feature>
<feature type="compositionally biased region" description="Polar residues" evidence="2">
    <location>
        <begin position="1069"/>
        <end position="1078"/>
    </location>
</feature>
<protein>
    <submittedName>
        <fullName evidence="3">Uncharacterized protein</fullName>
    </submittedName>
</protein>
<feature type="region of interest" description="Disordered" evidence="2">
    <location>
        <begin position="414"/>
        <end position="500"/>
    </location>
</feature>
<dbReference type="AlphaFoldDB" id="A0A0G4HUS4"/>
<feature type="compositionally biased region" description="Basic and acidic residues" evidence="2">
    <location>
        <begin position="1056"/>
        <end position="1068"/>
    </location>
</feature>
<feature type="region of interest" description="Disordered" evidence="2">
    <location>
        <begin position="1"/>
        <end position="100"/>
    </location>
</feature>
<feature type="region of interest" description="Disordered" evidence="2">
    <location>
        <begin position="772"/>
        <end position="798"/>
    </location>
</feature>
<accession>A0A0G4HUS4</accession>
<feature type="coiled-coil region" evidence="1">
    <location>
        <begin position="115"/>
        <end position="146"/>
    </location>
</feature>
<feature type="compositionally biased region" description="Basic and acidic residues" evidence="2">
    <location>
        <begin position="220"/>
        <end position="239"/>
    </location>
</feature>
<feature type="region of interest" description="Disordered" evidence="2">
    <location>
        <begin position="832"/>
        <end position="858"/>
    </location>
</feature>
<feature type="compositionally biased region" description="Low complexity" evidence="2">
    <location>
        <begin position="64"/>
        <end position="78"/>
    </location>
</feature>
<reference evidence="3" key="1">
    <citation type="submission" date="2014-11" db="EMBL/GenBank/DDBJ databases">
        <authorList>
            <person name="Otto D Thomas"/>
            <person name="Naeem Raeece"/>
        </authorList>
    </citation>
    <scope>NUCLEOTIDE SEQUENCE</scope>
</reference>
<feature type="compositionally biased region" description="Low complexity" evidence="2">
    <location>
        <begin position="30"/>
        <end position="39"/>
    </location>
</feature>
<sequence>MSLVVNRNKGSPPGGSRERVNVSPSPRRMQVQMQTQQHPQDSEPRRGRSMVTSSSSSERHIQRQVPQQQPGAPIGGIQKTDVAMQRGTAPRAQGHPARTNTNVAAPHIVPSAPSASAQQRTSESLLEENEALRVELRTQAEEFRCRLASVQAALGGARRQLVGLSSSSAKKEREKRRQLAGRGGMTERGRGDLGAPRGSRPLSLSRSVGGRGEGTDSNENGDRERGGGGRETERDDDFQRRRRLETEVRALRLAVRSCQHRESAENLMEKFERILSEGRAESAQMLRSAEEEAARIREEVAGSASAVLQNVEEEAETLLQKLKEANSRAMKTEDERTELLQRNVELHRQIALREAEVGDERRSSASQLASWQRRVRDAEARAASAEQKMSRLEAQVQEGRGRVEAAQLHWRQWASKRAHEAEGTSLERVREAEEDRDREREKSVALAAQVESLQSQLDKSRSPSPPSPNGGATGAEDKEKRRGRKEGAPQKGGEKGKGEFGLMSLDDVAEEGRGPLVSLAGSLQQRLESVLKENALLRRRVAVAMSQKERADRERDVWEAAAGDKALDQTLEALRRSTGDVNGSLSLPRTGQTQAERSEGGAFLSLSGPLPASFSASPAEFQKQARRRDSVGCDEGGEDGEGTEGLEETRQKLFLASRETELLRALRSKLRIALETREKQLEAAVIENDSLRSRLASAEERTEKLEGETPGLICKAREEGESAGRSAERHEHELLGARLERQWSEERLKLEAAVKEAEAARDEMRNLLREATTRADSEAERRGAISAESDRKAAEAGKEKLELVTELQRVRQRASKVHAELQTLRKDAADARISREKERVREQAERERNQAQVQNAKRREKELEGALLEAEERIAVLEGTLAGTRLERTDKEEAIRKELIADLSRVRDDLERERERSAALESDALLKTQEADTIGLLKAECATLRETRIQGQAEVEEMKERLCDSAAALETQKTETLRLRTHVGVLEGALSRCRRELPFLIAALENQSAECRDARREMGDLRTLAPGADEAAALLARRDYFVSSLKEGIEKMAAMKERGGEGRGEDTNTQRPSRQNLKAVTRGETEAEVRLPNPTWPITPRHPILPPSWHSGEGGAG</sequence>